<evidence type="ECO:0000313" key="5">
    <source>
        <dbReference type="Proteomes" id="UP000198424"/>
    </source>
</evidence>
<keyword evidence="1" id="KW-0472">Membrane</keyword>
<sequence>MSAITKKLGNTFEFFKSTIAINLAVSILPLLFGGLLVFNYSVVSFGFAISLAVKEINSKNEYLFYFNNGLSRGALWFYSWCFNLVFLISGIFIFNLINRLF</sequence>
<dbReference type="Proteomes" id="UP000028712">
    <property type="component" value="Unassembled WGS sequence"/>
</dbReference>
<gene>
    <name evidence="3" type="ORF">B0A62_00740</name>
    <name evidence="2" type="ORF">IW20_00920</name>
</gene>
<dbReference type="EMBL" id="JPRM01000001">
    <property type="protein sequence ID" value="KFF20353.1"/>
    <property type="molecule type" value="Genomic_DNA"/>
</dbReference>
<dbReference type="Proteomes" id="UP000198424">
    <property type="component" value="Unassembled WGS sequence"/>
</dbReference>
<keyword evidence="1" id="KW-0812">Transmembrane</keyword>
<feature type="transmembrane region" description="Helical" evidence="1">
    <location>
        <begin position="73"/>
        <end position="97"/>
    </location>
</feature>
<feature type="transmembrane region" description="Helical" evidence="1">
    <location>
        <begin position="20"/>
        <end position="53"/>
    </location>
</feature>
<dbReference type="STRING" id="991.IW20_00920"/>
<dbReference type="OrthoDB" id="1361992at2"/>
<organism evidence="2 4">
    <name type="scientific">Flavobacterium hydatis</name>
    <name type="common">Cytophaga aquatilis</name>
    <dbReference type="NCBI Taxonomy" id="991"/>
    <lineage>
        <taxon>Bacteria</taxon>
        <taxon>Pseudomonadati</taxon>
        <taxon>Bacteroidota</taxon>
        <taxon>Flavobacteriia</taxon>
        <taxon>Flavobacteriales</taxon>
        <taxon>Flavobacteriaceae</taxon>
        <taxon>Flavobacterium</taxon>
    </lineage>
</organism>
<accession>A0A086AUI9</accession>
<comment type="caution">
    <text evidence="2">The sequence shown here is derived from an EMBL/GenBank/DDBJ whole genome shotgun (WGS) entry which is preliminary data.</text>
</comment>
<protein>
    <submittedName>
        <fullName evidence="2">Uncharacterized protein</fullName>
    </submittedName>
</protein>
<reference evidence="3 5" key="2">
    <citation type="submission" date="2016-11" db="EMBL/GenBank/DDBJ databases">
        <title>Whole genomes of Flavobacteriaceae.</title>
        <authorList>
            <person name="Stine C."/>
            <person name="Li C."/>
            <person name="Tadesse D."/>
        </authorList>
    </citation>
    <scope>NUCLEOTIDE SEQUENCE [LARGE SCALE GENOMIC DNA]</scope>
    <source>
        <strain evidence="3 5">ATCC 29551</strain>
    </source>
</reference>
<evidence type="ECO:0000313" key="4">
    <source>
        <dbReference type="Proteomes" id="UP000028712"/>
    </source>
</evidence>
<dbReference type="eggNOG" id="ENOG5030YR4">
    <property type="taxonomic scope" value="Bacteria"/>
</dbReference>
<keyword evidence="1" id="KW-1133">Transmembrane helix</keyword>
<dbReference type="RefSeq" id="WP_035617591.1">
    <property type="nucleotide sequence ID" value="NZ_JBEWQG010000004.1"/>
</dbReference>
<name>A0A086AUI9_FLAHY</name>
<dbReference type="AlphaFoldDB" id="A0A086AUI9"/>
<evidence type="ECO:0000313" key="2">
    <source>
        <dbReference type="EMBL" id="KFF20353.1"/>
    </source>
</evidence>
<reference evidence="2 4" key="1">
    <citation type="submission" date="2014-07" db="EMBL/GenBank/DDBJ databases">
        <title>Genome of Flavobacterium hydatis DSM 2063.</title>
        <authorList>
            <person name="Pipes S.E."/>
            <person name="Stropko S.J."/>
            <person name="Newman J.D."/>
        </authorList>
    </citation>
    <scope>NUCLEOTIDE SEQUENCE [LARGE SCALE GENOMIC DNA]</scope>
    <source>
        <strain evidence="2 4">DSM 2063</strain>
    </source>
</reference>
<dbReference type="EMBL" id="MUGY01000001">
    <property type="protein sequence ID" value="OXA98359.1"/>
    <property type="molecule type" value="Genomic_DNA"/>
</dbReference>
<proteinExistence type="predicted"/>
<evidence type="ECO:0000256" key="1">
    <source>
        <dbReference type="SAM" id="Phobius"/>
    </source>
</evidence>
<evidence type="ECO:0000313" key="3">
    <source>
        <dbReference type="EMBL" id="OXA98359.1"/>
    </source>
</evidence>
<keyword evidence="5" id="KW-1185">Reference proteome</keyword>